<proteinExistence type="inferred from homology"/>
<protein>
    <recommendedName>
        <fullName evidence="3 10">Phosphoenolpyruvate carboxykinase (ATP)</fullName>
        <shortName evidence="10">PCK</shortName>
        <shortName evidence="10">PEP carboxykinase</shortName>
        <shortName evidence="10">PEPCK</shortName>
        <ecNumber evidence="3 10">4.1.1.49</ecNumber>
    </recommendedName>
</protein>
<dbReference type="GO" id="GO:0004612">
    <property type="term" value="F:phosphoenolpyruvate carboxykinase (ATP) activity"/>
    <property type="evidence" value="ECO:0007669"/>
    <property type="project" value="UniProtKB-UniRule"/>
</dbReference>
<gene>
    <name evidence="10 11" type="primary">pckA</name>
    <name evidence="11" type="ORF">P0M35_03945</name>
</gene>
<dbReference type="GO" id="GO:0005829">
    <property type="term" value="C:cytosol"/>
    <property type="evidence" value="ECO:0007669"/>
    <property type="project" value="TreeGrafter"/>
</dbReference>
<evidence type="ECO:0000256" key="3">
    <source>
        <dbReference type="ARBA" id="ARBA00012363"/>
    </source>
</evidence>
<comment type="caution">
    <text evidence="11">The sequence shown here is derived from an EMBL/GenBank/DDBJ whole genome shotgun (WGS) entry which is preliminary data.</text>
</comment>
<sequence length="552" mass="62411">MSKYLEFNTPTSKQALELASDFRLKNQGLTYLDRVYWNLPNEALYEEVIFRNEGKIAKQGPLIVNTGKHTARAASDKYIVLESSTSKDIWWGSYNRPYAHEKWSQLMGRLQAWAQGEELFVQDVYAGADPDYKLPVRIITEKAWHSLFVRNMFVTTNNKDELKNFVPEFTVIAVPGFKVDPIYDGTRSDTGIILNFDQRTAIIANTLYAGEIKKSVFTVLNFLLTFQDVLPMHCSANVGDKGDVALFFGLSGTGKTTLSADPKRKLIGDDEHGWSSEGVFNFEAGCYAKVIRLSAEQEPQIYATTKRFGTILENVVYDPVTRSIDLDDDSITENTRASYPLDFIPNVIPEGYVRSHPKNVIFLTCDASGVMPPIARLTPEQAQYHFISGYTSKIAGTEIGLGIEPQITFSACFGGPFMVRHPFEYSEMLKQRIIKHKANVWLVNTGWVGGRFGVGKRISIRHTRNLLNAALDGKLDNVQYRKDKLFGFEVPLTCPDVPEDVLYPESSWGNKDEYWKKYDALAARFNENFKLFEKGCSQEVINAGPKRLLQIK</sequence>
<evidence type="ECO:0000256" key="7">
    <source>
        <dbReference type="ARBA" id="ARBA00022840"/>
    </source>
</evidence>
<dbReference type="NCBIfam" id="TIGR00224">
    <property type="entry name" value="pckA"/>
    <property type="match status" value="1"/>
</dbReference>
<comment type="pathway">
    <text evidence="1 10">Carbohydrate biosynthesis; gluconeogenesis.</text>
</comment>
<comment type="function">
    <text evidence="10">Involved in the gluconeogenesis. Catalyzes the conversion of oxaloacetate (OAA) to phosphoenolpyruvate (PEP) through direct phosphoryl transfer between the nucleoside triphosphate and OAA.</text>
</comment>
<dbReference type="Pfam" id="PF01293">
    <property type="entry name" value="PEPCK_ATP"/>
    <property type="match status" value="1"/>
</dbReference>
<dbReference type="PIRSF" id="PIRSF006294">
    <property type="entry name" value="PEP_crbxkin"/>
    <property type="match status" value="1"/>
</dbReference>
<evidence type="ECO:0000256" key="9">
    <source>
        <dbReference type="ARBA" id="ARBA00047371"/>
    </source>
</evidence>
<dbReference type="PANTHER" id="PTHR30031:SF0">
    <property type="entry name" value="PHOSPHOENOLPYRUVATE CARBOXYKINASE (ATP)"/>
    <property type="match status" value="1"/>
</dbReference>
<dbReference type="RefSeq" id="WP_321535056.1">
    <property type="nucleotide sequence ID" value="NZ_JARGDL010000003.1"/>
</dbReference>
<evidence type="ECO:0000313" key="11">
    <source>
        <dbReference type="EMBL" id="MDF1611290.1"/>
    </source>
</evidence>
<dbReference type="EMBL" id="JARGDL010000003">
    <property type="protein sequence ID" value="MDF1611290.1"/>
    <property type="molecule type" value="Genomic_DNA"/>
</dbReference>
<dbReference type="GO" id="GO:0005524">
    <property type="term" value="F:ATP binding"/>
    <property type="evidence" value="ECO:0007669"/>
    <property type="project" value="UniProtKB-UniRule"/>
</dbReference>
<dbReference type="SUPFAM" id="SSF53795">
    <property type="entry name" value="PEP carboxykinase-like"/>
    <property type="match status" value="1"/>
</dbReference>
<dbReference type="InterPro" id="IPR008210">
    <property type="entry name" value="PEP_carboxykinase_N"/>
</dbReference>
<evidence type="ECO:0000313" key="12">
    <source>
        <dbReference type="Proteomes" id="UP001221302"/>
    </source>
</evidence>
<dbReference type="AlphaFoldDB" id="A0AAE3P1W3"/>
<dbReference type="GO" id="GO:0006094">
    <property type="term" value="P:gluconeogenesis"/>
    <property type="evidence" value="ECO:0007669"/>
    <property type="project" value="UniProtKB-UniRule"/>
</dbReference>
<feature type="binding site" evidence="10">
    <location>
        <position position="208"/>
    </location>
    <ligand>
        <name>substrate</name>
    </ligand>
</feature>
<keyword evidence="7 10" id="KW-0067">ATP-binding</keyword>
<feature type="binding site" evidence="10">
    <location>
        <position position="214"/>
    </location>
    <ligand>
        <name>ATP</name>
        <dbReference type="ChEBI" id="CHEBI:30616"/>
    </ligand>
</feature>
<feature type="binding site" evidence="10">
    <location>
        <position position="270"/>
    </location>
    <ligand>
        <name>Mn(2+)</name>
        <dbReference type="ChEBI" id="CHEBI:29035"/>
    </ligand>
</feature>
<dbReference type="NCBIfam" id="NF006820">
    <property type="entry name" value="PRK09344.1-2"/>
    <property type="match status" value="1"/>
</dbReference>
<feature type="binding site" evidence="10">
    <location>
        <position position="336"/>
    </location>
    <ligand>
        <name>ATP</name>
        <dbReference type="ChEBI" id="CHEBI:30616"/>
    </ligand>
</feature>
<dbReference type="NCBIfam" id="NF006821">
    <property type="entry name" value="PRK09344.1-3"/>
    <property type="match status" value="1"/>
</dbReference>
<evidence type="ECO:0000256" key="10">
    <source>
        <dbReference type="HAMAP-Rule" id="MF_00453"/>
    </source>
</evidence>
<feature type="binding site" evidence="10">
    <location>
        <position position="233"/>
    </location>
    <ligand>
        <name>Mn(2+)</name>
        <dbReference type="ChEBI" id="CHEBI:29035"/>
    </ligand>
</feature>
<name>A0AAE3P1W3_9BACT</name>
<evidence type="ECO:0000256" key="1">
    <source>
        <dbReference type="ARBA" id="ARBA00004742"/>
    </source>
</evidence>
<keyword evidence="8 10" id="KW-0456">Lyase</keyword>
<evidence type="ECO:0000256" key="4">
    <source>
        <dbReference type="ARBA" id="ARBA00022432"/>
    </source>
</evidence>
<dbReference type="InterPro" id="IPR013035">
    <property type="entry name" value="PEP_carboxykinase_C"/>
</dbReference>
<organism evidence="11 12">
    <name type="scientific">Stygiobacter electus</name>
    <dbReference type="NCBI Taxonomy" id="3032292"/>
    <lineage>
        <taxon>Bacteria</taxon>
        <taxon>Pseudomonadati</taxon>
        <taxon>Ignavibacteriota</taxon>
        <taxon>Ignavibacteria</taxon>
        <taxon>Ignavibacteriales</taxon>
        <taxon>Melioribacteraceae</taxon>
        <taxon>Stygiobacter</taxon>
    </lineage>
</organism>
<feature type="binding site" evidence="10">
    <location>
        <position position="72"/>
    </location>
    <ligand>
        <name>substrate</name>
    </ligand>
</feature>
<dbReference type="InterPro" id="IPR001272">
    <property type="entry name" value="PEP_carboxykinase_ATP"/>
</dbReference>
<dbReference type="Proteomes" id="UP001221302">
    <property type="component" value="Unassembled WGS sequence"/>
</dbReference>
<feature type="binding site" evidence="10">
    <location>
        <position position="336"/>
    </location>
    <ligand>
        <name>substrate</name>
    </ligand>
</feature>
<feature type="binding site" evidence="10">
    <location>
        <position position="463"/>
    </location>
    <ligand>
        <name>ATP</name>
        <dbReference type="ChEBI" id="CHEBI:30616"/>
    </ligand>
</feature>
<keyword evidence="5 10" id="KW-0547">Nucleotide-binding</keyword>
<comment type="subcellular location">
    <subcellularLocation>
        <location evidence="10">Cytoplasm</location>
    </subcellularLocation>
</comment>
<dbReference type="SUPFAM" id="SSF68923">
    <property type="entry name" value="PEP carboxykinase N-terminal domain"/>
    <property type="match status" value="1"/>
</dbReference>
<evidence type="ECO:0000256" key="8">
    <source>
        <dbReference type="ARBA" id="ARBA00023239"/>
    </source>
</evidence>
<feature type="binding site" evidence="10">
    <location>
        <position position="298"/>
    </location>
    <ligand>
        <name>ATP</name>
        <dbReference type="ChEBI" id="CHEBI:30616"/>
    </ligand>
</feature>
<feature type="binding site" evidence="10">
    <location>
        <position position="214"/>
    </location>
    <ligand>
        <name>Mn(2+)</name>
        <dbReference type="ChEBI" id="CHEBI:29035"/>
    </ligand>
</feature>
<feature type="binding site" evidence="10">
    <location>
        <begin position="249"/>
        <end position="257"/>
    </location>
    <ligand>
        <name>ATP</name>
        <dbReference type="ChEBI" id="CHEBI:30616"/>
    </ligand>
</feature>
<comment type="cofactor">
    <cofactor evidence="10">
        <name>Mn(2+)</name>
        <dbReference type="ChEBI" id="CHEBI:29035"/>
    </cofactor>
    <text evidence="10">Binds 1 Mn(2+) ion per subunit.</text>
</comment>
<feature type="binding site" evidence="10">
    <location>
        <position position="233"/>
    </location>
    <ligand>
        <name>ATP</name>
        <dbReference type="ChEBI" id="CHEBI:30616"/>
    </ligand>
</feature>
<feature type="binding site" evidence="10">
    <location>
        <begin position="457"/>
        <end position="458"/>
    </location>
    <ligand>
        <name>ATP</name>
        <dbReference type="ChEBI" id="CHEBI:30616"/>
    </ligand>
</feature>
<dbReference type="HAMAP" id="MF_00453">
    <property type="entry name" value="PEPCK_ATP"/>
    <property type="match status" value="1"/>
</dbReference>
<dbReference type="Gene3D" id="3.40.449.10">
    <property type="entry name" value="Phosphoenolpyruvate Carboxykinase, domain 1"/>
    <property type="match status" value="1"/>
</dbReference>
<dbReference type="Gene3D" id="2.170.8.10">
    <property type="entry name" value="Phosphoenolpyruvate Carboxykinase, domain 2"/>
    <property type="match status" value="1"/>
</dbReference>
<keyword evidence="12" id="KW-1185">Reference proteome</keyword>
<evidence type="ECO:0000256" key="2">
    <source>
        <dbReference type="ARBA" id="ARBA00006052"/>
    </source>
</evidence>
<evidence type="ECO:0000256" key="5">
    <source>
        <dbReference type="ARBA" id="ARBA00022741"/>
    </source>
</evidence>
<keyword evidence="10" id="KW-0963">Cytoplasm</keyword>
<dbReference type="PANTHER" id="PTHR30031">
    <property type="entry name" value="PHOSPHOENOLPYRUVATE CARBOXYKINASE ATP"/>
    <property type="match status" value="1"/>
</dbReference>
<keyword evidence="10" id="KW-0479">Metal-binding</keyword>
<feature type="binding site" evidence="10">
    <location>
        <position position="214"/>
    </location>
    <ligand>
        <name>substrate</name>
    </ligand>
</feature>
<accession>A0AAE3P1W3</accession>
<keyword evidence="4 10" id="KW-0312">Gluconeogenesis</keyword>
<dbReference type="CDD" id="cd00484">
    <property type="entry name" value="PEPCK_ATP"/>
    <property type="match status" value="1"/>
</dbReference>
<keyword evidence="10" id="KW-0464">Manganese</keyword>
<reference evidence="11" key="1">
    <citation type="submission" date="2023-03" db="EMBL/GenBank/DDBJ databases">
        <title>Stygiobacter electus gen. nov., sp. nov., facultatively anaerobic thermotolerant bacterium of the class Ignavibacteria from a well of Yessentuki mineral water deposit.</title>
        <authorList>
            <person name="Podosokorskaya O.A."/>
            <person name="Elcheninov A.G."/>
            <person name="Petrova N.F."/>
            <person name="Zavarzina D.G."/>
            <person name="Kublanov I.V."/>
            <person name="Merkel A.Y."/>
        </authorList>
    </citation>
    <scope>NUCLEOTIDE SEQUENCE</scope>
    <source>
        <strain evidence="11">09-Me</strain>
    </source>
</reference>
<dbReference type="GO" id="GO:0046872">
    <property type="term" value="F:metal ion binding"/>
    <property type="evidence" value="ECO:0007669"/>
    <property type="project" value="UniProtKB-KW"/>
</dbReference>
<evidence type="ECO:0000256" key="6">
    <source>
        <dbReference type="ARBA" id="ARBA00022793"/>
    </source>
</evidence>
<dbReference type="EC" id="4.1.1.49" evidence="3 10"/>
<dbReference type="Gene3D" id="3.90.228.20">
    <property type="match status" value="1"/>
</dbReference>
<comment type="similarity">
    <text evidence="2 10">Belongs to the phosphoenolpyruvate carboxykinase (ATP) family.</text>
</comment>
<comment type="catalytic activity">
    <reaction evidence="9 10">
        <text>oxaloacetate + ATP = phosphoenolpyruvate + ADP + CO2</text>
        <dbReference type="Rhea" id="RHEA:18617"/>
        <dbReference type="ChEBI" id="CHEBI:16452"/>
        <dbReference type="ChEBI" id="CHEBI:16526"/>
        <dbReference type="ChEBI" id="CHEBI:30616"/>
        <dbReference type="ChEBI" id="CHEBI:58702"/>
        <dbReference type="ChEBI" id="CHEBI:456216"/>
        <dbReference type="EC" id="4.1.1.49"/>
    </reaction>
</comment>
<keyword evidence="6 10" id="KW-0210">Decarboxylase</keyword>